<keyword evidence="12" id="KW-1185">Reference proteome</keyword>
<evidence type="ECO:0000256" key="8">
    <source>
        <dbReference type="ARBA" id="ARBA00035585"/>
    </source>
</evidence>
<sequence>MLTVIGVALGGGLGAAARFAVDQWIPARLRERFPWGILVVNLSGSFVLGILAGVVLAEPLWSVLASGFLGGYTTFSTASLDTARMILERRPAAALLNAVGVLLVAVALALLGIALGAALAAPSGGIA</sequence>
<keyword evidence="6 10" id="KW-0407">Ion channel</keyword>
<comment type="similarity">
    <text evidence="7 10">Belongs to the fluoride channel Fluc/FEX (TC 1.A.43) family.</text>
</comment>
<evidence type="ECO:0000256" key="2">
    <source>
        <dbReference type="ARBA" id="ARBA00022475"/>
    </source>
</evidence>
<proteinExistence type="inferred from homology"/>
<evidence type="ECO:0000256" key="3">
    <source>
        <dbReference type="ARBA" id="ARBA00022692"/>
    </source>
</evidence>
<feature type="binding site" evidence="10">
    <location>
        <position position="70"/>
    </location>
    <ligand>
        <name>Na(+)</name>
        <dbReference type="ChEBI" id="CHEBI:29101"/>
        <note>structural</note>
    </ligand>
</feature>
<dbReference type="PANTHER" id="PTHR28259">
    <property type="entry name" value="FLUORIDE EXPORT PROTEIN 1-RELATED"/>
    <property type="match status" value="1"/>
</dbReference>
<evidence type="ECO:0000256" key="9">
    <source>
        <dbReference type="ARBA" id="ARBA00049940"/>
    </source>
</evidence>
<feature type="binding site" evidence="10">
    <location>
        <position position="73"/>
    </location>
    <ligand>
        <name>Na(+)</name>
        <dbReference type="ChEBI" id="CHEBI:29101"/>
        <note>structural</note>
    </ligand>
</feature>
<feature type="transmembrane region" description="Helical" evidence="10">
    <location>
        <begin position="33"/>
        <end position="57"/>
    </location>
</feature>
<accession>A0ABS1SRA6</accession>
<dbReference type="HAMAP" id="MF_00454">
    <property type="entry name" value="FluC"/>
    <property type="match status" value="1"/>
</dbReference>
<keyword evidence="4 10" id="KW-1133">Transmembrane helix</keyword>
<keyword evidence="5 10" id="KW-0472">Membrane</keyword>
<evidence type="ECO:0000256" key="6">
    <source>
        <dbReference type="ARBA" id="ARBA00023303"/>
    </source>
</evidence>
<evidence type="ECO:0000256" key="4">
    <source>
        <dbReference type="ARBA" id="ARBA00022989"/>
    </source>
</evidence>
<evidence type="ECO:0000256" key="1">
    <source>
        <dbReference type="ARBA" id="ARBA00004651"/>
    </source>
</evidence>
<comment type="subcellular location">
    <subcellularLocation>
        <location evidence="1 10">Cell membrane</location>
        <topology evidence="1 10">Multi-pass membrane protein</topology>
    </subcellularLocation>
</comment>
<dbReference type="Pfam" id="PF02537">
    <property type="entry name" value="CRCB"/>
    <property type="match status" value="1"/>
</dbReference>
<gene>
    <name evidence="10" type="primary">fluC</name>
    <name evidence="10" type="synonym">crcB</name>
    <name evidence="11" type="ORF">D3226_12115</name>
</gene>
<evidence type="ECO:0000313" key="12">
    <source>
        <dbReference type="Proteomes" id="UP001646141"/>
    </source>
</evidence>
<dbReference type="PANTHER" id="PTHR28259:SF1">
    <property type="entry name" value="FLUORIDE EXPORT PROTEIN 1-RELATED"/>
    <property type="match status" value="1"/>
</dbReference>
<keyword evidence="3 10" id="KW-0812">Transmembrane</keyword>
<keyword evidence="10" id="KW-0479">Metal-binding</keyword>
<dbReference type="Proteomes" id="UP001646141">
    <property type="component" value="Unassembled WGS sequence"/>
</dbReference>
<keyword evidence="10" id="KW-0813">Transport</keyword>
<protein>
    <recommendedName>
        <fullName evidence="10">Fluoride-specific ion channel FluC</fullName>
    </recommendedName>
</protein>
<dbReference type="EMBL" id="QYAD01000004">
    <property type="protein sequence ID" value="MBL3690689.1"/>
    <property type="molecule type" value="Genomic_DNA"/>
</dbReference>
<comment type="catalytic activity">
    <reaction evidence="8">
        <text>fluoride(in) = fluoride(out)</text>
        <dbReference type="Rhea" id="RHEA:76159"/>
        <dbReference type="ChEBI" id="CHEBI:17051"/>
    </reaction>
    <physiologicalReaction direction="left-to-right" evidence="8">
        <dbReference type="Rhea" id="RHEA:76160"/>
    </physiologicalReaction>
</comment>
<evidence type="ECO:0000256" key="5">
    <source>
        <dbReference type="ARBA" id="ARBA00023136"/>
    </source>
</evidence>
<comment type="caution">
    <text evidence="10">Lacks conserved residue(s) required for the propagation of feature annotation.</text>
</comment>
<evidence type="ECO:0000256" key="10">
    <source>
        <dbReference type="HAMAP-Rule" id="MF_00454"/>
    </source>
</evidence>
<evidence type="ECO:0000313" key="11">
    <source>
        <dbReference type="EMBL" id="MBL3690689.1"/>
    </source>
</evidence>
<evidence type="ECO:0000256" key="7">
    <source>
        <dbReference type="ARBA" id="ARBA00035120"/>
    </source>
</evidence>
<keyword evidence="10" id="KW-0406">Ion transport</keyword>
<keyword evidence="2 10" id="KW-1003">Cell membrane</keyword>
<keyword evidence="10" id="KW-0915">Sodium</keyword>
<feature type="transmembrane region" description="Helical" evidence="10">
    <location>
        <begin position="94"/>
        <end position="121"/>
    </location>
</feature>
<comment type="caution">
    <text evidence="11">The sequence shown here is derived from an EMBL/GenBank/DDBJ whole genome shotgun (WGS) entry which is preliminary data.</text>
</comment>
<comment type="function">
    <text evidence="9 10">Fluoride-specific ion channel. Important for reducing fluoride concentration in the cell, thus reducing its toxicity.</text>
</comment>
<organism evidence="11 12">
    <name type="scientific">Leucobacter chromiireducens subsp. chromiireducens</name>
    <dbReference type="NCBI Taxonomy" id="660067"/>
    <lineage>
        <taxon>Bacteria</taxon>
        <taxon>Bacillati</taxon>
        <taxon>Actinomycetota</taxon>
        <taxon>Actinomycetes</taxon>
        <taxon>Micrococcales</taxon>
        <taxon>Microbacteriaceae</taxon>
        <taxon>Leucobacter</taxon>
    </lineage>
</organism>
<name>A0ABS1SRA6_9MICO</name>
<comment type="activity regulation">
    <text evidence="10">Na(+) is not transported, but it plays an essential structural role and its presence is essential for fluoride channel function.</text>
</comment>
<dbReference type="InterPro" id="IPR003691">
    <property type="entry name" value="FluC"/>
</dbReference>
<reference evidence="11 12" key="1">
    <citation type="submission" date="2018-09" db="EMBL/GenBank/DDBJ databases">
        <title>Comparative genomics of Leucobacter spp.</title>
        <authorList>
            <person name="Reis A.C."/>
            <person name="Kolvenbach B.A."/>
            <person name="Corvini P.F.X."/>
            <person name="Nunes O.C."/>
        </authorList>
    </citation>
    <scope>NUCLEOTIDE SEQUENCE [LARGE SCALE GENOMIC DNA]</scope>
    <source>
        <strain evidence="11 12">L-1</strain>
    </source>
</reference>